<protein>
    <submittedName>
        <fullName evidence="2">Uncharacterized protein</fullName>
    </submittedName>
</protein>
<name>A0A9W6RX04_9ACTN</name>
<feature type="compositionally biased region" description="Basic and acidic residues" evidence="1">
    <location>
        <begin position="108"/>
        <end position="124"/>
    </location>
</feature>
<reference evidence="2" key="1">
    <citation type="submission" date="2023-03" db="EMBL/GenBank/DDBJ databases">
        <title>Actinoallomurus iriomotensis NBRC 103684.</title>
        <authorList>
            <person name="Ichikawa N."/>
            <person name="Sato H."/>
            <person name="Tonouchi N."/>
        </authorList>
    </citation>
    <scope>NUCLEOTIDE SEQUENCE</scope>
    <source>
        <strain evidence="2">NBRC 103684</strain>
    </source>
</reference>
<dbReference type="RefSeq" id="WP_285567624.1">
    <property type="nucleotide sequence ID" value="NZ_BSTK01000002.1"/>
</dbReference>
<comment type="caution">
    <text evidence="2">The sequence shown here is derived from an EMBL/GenBank/DDBJ whole genome shotgun (WGS) entry which is preliminary data.</text>
</comment>
<evidence type="ECO:0000313" key="2">
    <source>
        <dbReference type="EMBL" id="GLY83359.1"/>
    </source>
</evidence>
<keyword evidence="3" id="KW-1185">Reference proteome</keyword>
<feature type="region of interest" description="Disordered" evidence="1">
    <location>
        <begin position="47"/>
        <end position="124"/>
    </location>
</feature>
<evidence type="ECO:0000313" key="3">
    <source>
        <dbReference type="Proteomes" id="UP001165074"/>
    </source>
</evidence>
<dbReference type="EMBL" id="BSTK01000002">
    <property type="protein sequence ID" value="GLY83359.1"/>
    <property type="molecule type" value="Genomic_DNA"/>
</dbReference>
<evidence type="ECO:0000256" key="1">
    <source>
        <dbReference type="SAM" id="MobiDB-lite"/>
    </source>
</evidence>
<dbReference type="Proteomes" id="UP001165074">
    <property type="component" value="Unassembled WGS sequence"/>
</dbReference>
<accession>A0A9W6RX04</accession>
<proteinExistence type="predicted"/>
<organism evidence="2 3">
    <name type="scientific">Actinoallomurus iriomotensis</name>
    <dbReference type="NCBI Taxonomy" id="478107"/>
    <lineage>
        <taxon>Bacteria</taxon>
        <taxon>Bacillati</taxon>
        <taxon>Actinomycetota</taxon>
        <taxon>Actinomycetes</taxon>
        <taxon>Streptosporangiales</taxon>
        <taxon>Thermomonosporaceae</taxon>
        <taxon>Actinoallomurus</taxon>
    </lineage>
</organism>
<dbReference type="AlphaFoldDB" id="A0A9W6RX04"/>
<sequence>MTILDPNNPRPVYIPEALPHLHITAQRGSADSAHITAPKIAQTLVDRQPLPGRRIPFSGAAKAFNGDLAHDQDGKPNPGRPRPTTGPDVDHHSDPGGNQHGGGRKNQVRTEPEPTRQDHSPWNM</sequence>
<gene>
    <name evidence="2" type="ORF">Airi02_012890</name>
</gene>